<reference evidence="4 5" key="1">
    <citation type="journal article" date="2015" name="Sci. Rep.">
        <title>Chromosome-level genome map provides insights into diverse defense mechanisms in the medicinal fungus Ganoderma sinense.</title>
        <authorList>
            <person name="Zhu Y."/>
            <person name="Xu J."/>
            <person name="Sun C."/>
            <person name="Zhou S."/>
            <person name="Xu H."/>
            <person name="Nelson D.R."/>
            <person name="Qian J."/>
            <person name="Song J."/>
            <person name="Luo H."/>
            <person name="Xiang L."/>
            <person name="Li Y."/>
            <person name="Xu Z."/>
            <person name="Ji A."/>
            <person name="Wang L."/>
            <person name="Lu S."/>
            <person name="Hayward A."/>
            <person name="Sun W."/>
            <person name="Li X."/>
            <person name="Schwartz D.C."/>
            <person name="Wang Y."/>
            <person name="Chen S."/>
        </authorList>
    </citation>
    <scope>NUCLEOTIDE SEQUENCE [LARGE SCALE GENOMIC DNA]</scope>
    <source>
        <strain evidence="4 5">ZZ0214-1</strain>
    </source>
</reference>
<dbReference type="Gene3D" id="3.90.180.10">
    <property type="entry name" value="Medium-chain alcohol dehydrogenases, catalytic domain"/>
    <property type="match status" value="2"/>
</dbReference>
<dbReference type="InterPro" id="IPR011032">
    <property type="entry name" value="GroES-like_sf"/>
</dbReference>
<evidence type="ECO:0000256" key="2">
    <source>
        <dbReference type="ARBA" id="ARBA00023002"/>
    </source>
</evidence>
<comment type="caution">
    <text evidence="4">The sequence shown here is derived from an EMBL/GenBank/DDBJ whole genome shotgun (WGS) entry which is preliminary data.</text>
</comment>
<gene>
    <name evidence="4" type="ORF">GSI_07409</name>
</gene>
<dbReference type="EMBL" id="AYKW01000015">
    <property type="protein sequence ID" value="PIL30232.1"/>
    <property type="molecule type" value="Genomic_DNA"/>
</dbReference>
<dbReference type="OrthoDB" id="48317at2759"/>
<dbReference type="GO" id="GO:0035925">
    <property type="term" value="F:mRNA 3'-UTR AU-rich region binding"/>
    <property type="evidence" value="ECO:0007669"/>
    <property type="project" value="TreeGrafter"/>
</dbReference>
<dbReference type="InterPro" id="IPR013149">
    <property type="entry name" value="ADH-like_C"/>
</dbReference>
<dbReference type="STRING" id="1077348.A0A2G8S8Y4"/>
<dbReference type="GO" id="GO:0003960">
    <property type="term" value="F:quinone reductase (NADPH) activity"/>
    <property type="evidence" value="ECO:0007669"/>
    <property type="project" value="TreeGrafter"/>
</dbReference>
<dbReference type="Pfam" id="PF00107">
    <property type="entry name" value="ADH_zinc_N"/>
    <property type="match status" value="1"/>
</dbReference>
<dbReference type="PANTHER" id="PTHR48106">
    <property type="entry name" value="QUINONE OXIDOREDUCTASE PIG3-RELATED"/>
    <property type="match status" value="1"/>
</dbReference>
<dbReference type="GO" id="GO:0005829">
    <property type="term" value="C:cytosol"/>
    <property type="evidence" value="ECO:0007669"/>
    <property type="project" value="TreeGrafter"/>
</dbReference>
<dbReference type="Proteomes" id="UP000230002">
    <property type="component" value="Unassembled WGS sequence"/>
</dbReference>
<dbReference type="GO" id="GO:0070402">
    <property type="term" value="F:NADPH binding"/>
    <property type="evidence" value="ECO:0007669"/>
    <property type="project" value="TreeGrafter"/>
</dbReference>
<dbReference type="SUPFAM" id="SSF51735">
    <property type="entry name" value="NAD(P)-binding Rossmann-fold domains"/>
    <property type="match status" value="1"/>
</dbReference>
<dbReference type="InterPro" id="IPR020843">
    <property type="entry name" value="ER"/>
</dbReference>
<proteinExistence type="predicted"/>
<organism evidence="4 5">
    <name type="scientific">Ganoderma sinense ZZ0214-1</name>
    <dbReference type="NCBI Taxonomy" id="1077348"/>
    <lineage>
        <taxon>Eukaryota</taxon>
        <taxon>Fungi</taxon>
        <taxon>Dikarya</taxon>
        <taxon>Basidiomycota</taxon>
        <taxon>Agaricomycotina</taxon>
        <taxon>Agaricomycetes</taxon>
        <taxon>Polyporales</taxon>
        <taxon>Polyporaceae</taxon>
        <taxon>Ganoderma</taxon>
    </lineage>
</organism>
<feature type="domain" description="Enoyl reductase (ER)" evidence="3">
    <location>
        <begin position="19"/>
        <end position="275"/>
    </location>
</feature>
<keyword evidence="1" id="KW-0521">NADP</keyword>
<keyword evidence="5" id="KW-1185">Reference proteome</keyword>
<dbReference type="SMART" id="SM00829">
    <property type="entry name" value="PKS_ER"/>
    <property type="match status" value="1"/>
</dbReference>
<name>A0A2G8S8Y4_9APHY</name>
<protein>
    <recommendedName>
        <fullName evidence="3">Enoyl reductase (ER) domain-containing protein</fullName>
    </recommendedName>
</protein>
<evidence type="ECO:0000313" key="4">
    <source>
        <dbReference type="EMBL" id="PIL30232.1"/>
    </source>
</evidence>
<dbReference type="PANTHER" id="PTHR48106:SF13">
    <property type="entry name" value="QUINONE OXIDOREDUCTASE-RELATED"/>
    <property type="match status" value="1"/>
</dbReference>
<evidence type="ECO:0000259" key="3">
    <source>
        <dbReference type="SMART" id="SM00829"/>
    </source>
</evidence>
<evidence type="ECO:0000256" key="1">
    <source>
        <dbReference type="ARBA" id="ARBA00022857"/>
    </source>
</evidence>
<sequence>MASTLLPSKIAAIGISKTGNLDVIEKLELPFPTPAPNQLVIKVEYAGVNFLDIQQREGSFPLQGPLPAGLGVEAAGTIVALPTDEAVLASEAFQKRRFHLGGKVACVCKARGAVVLGTTSSAAKAAVARTHGARADHVILYRDEGVDVGERVLELTGGRGVHAIFDGIGRDTFATNLKAIRAKGTIVVLGTVSGKLEPFDPEVLYEKSVKFVYPSATVYVNEPADGRDYGEELVGLLGSGAVKPLISKEYPFTAEGVMQAQNDLSQGRSVGKLLIRVASD</sequence>
<dbReference type="Gene3D" id="3.40.50.720">
    <property type="entry name" value="NAD(P)-binding Rossmann-like Domain"/>
    <property type="match status" value="1"/>
</dbReference>
<keyword evidence="2" id="KW-0560">Oxidoreductase</keyword>
<dbReference type="AlphaFoldDB" id="A0A2G8S8Y4"/>
<accession>A0A2G8S8Y4</accession>
<dbReference type="SUPFAM" id="SSF50129">
    <property type="entry name" value="GroES-like"/>
    <property type="match status" value="1"/>
</dbReference>
<dbReference type="InterPro" id="IPR036291">
    <property type="entry name" value="NAD(P)-bd_dom_sf"/>
</dbReference>
<evidence type="ECO:0000313" key="5">
    <source>
        <dbReference type="Proteomes" id="UP000230002"/>
    </source>
</evidence>